<evidence type="ECO:0000313" key="2">
    <source>
        <dbReference type="Proteomes" id="UP000006867"/>
    </source>
</evidence>
<keyword evidence="2" id="KW-1185">Reference proteome</keyword>
<evidence type="ECO:0000313" key="1">
    <source>
        <dbReference type="EMBL" id="ADP32853.1"/>
    </source>
</evidence>
<proteinExistence type="predicted"/>
<reference evidence="1 2" key="1">
    <citation type="journal article" date="2011" name="Front. Microbiol.">
        <title>Genomic signatures of strain selection and enhancement in Bacillus atrophaeus var. globigii, a historical biowarfare simulant.</title>
        <authorList>
            <person name="Gibbons H.S."/>
            <person name="Broomall S.M."/>
            <person name="McNew L.A."/>
            <person name="Daligault H."/>
            <person name="Chapman C."/>
            <person name="Bruce D."/>
            <person name="Karavis M."/>
            <person name="Krepps M."/>
            <person name="McGregor P.A."/>
            <person name="Hong C."/>
            <person name="Park K.H."/>
            <person name="Akmal A."/>
            <person name="Feldman A."/>
            <person name="Lin J.S."/>
            <person name="Chang W.E."/>
            <person name="Higgs B.W."/>
            <person name="Demirev P."/>
            <person name="Lindquist J."/>
            <person name="Liem A."/>
            <person name="Fochler E."/>
            <person name="Read T.D."/>
            <person name="Tapia R."/>
            <person name="Johnson S."/>
            <person name="Bishop-Lilly K.A."/>
            <person name="Detter C."/>
            <person name="Han C."/>
            <person name="Sozhamannan S."/>
            <person name="Rosenzweig C.N."/>
            <person name="Skowronski E.W."/>
        </authorList>
    </citation>
    <scope>NUCLEOTIDE SEQUENCE [LARGE SCALE GENOMIC DNA]</scope>
    <source>
        <strain evidence="1 2">1942</strain>
    </source>
</reference>
<accession>A0ABM5LYN6</accession>
<name>A0ABM5LYN6_BACA1</name>
<gene>
    <name evidence="1" type="ordered locus">BATR1942_09600</name>
</gene>
<dbReference type="EMBL" id="CP002207">
    <property type="protein sequence ID" value="ADP32853.1"/>
    <property type="molecule type" value="Genomic_DNA"/>
</dbReference>
<sequence length="110" mass="11889">MTNTYTHLTDNDLIVEVATSFNNIIAVVKATEELSQVTVPFVKVAVGNAYQELLKKHVAKLMAQVDEVNRRDSIFLTLAASLEVDKLGTDALYLALGLLASGAVGLEELI</sequence>
<dbReference type="RefSeq" id="WP_004429639.1">
    <property type="nucleotide sequence ID" value="NC_014639.1"/>
</dbReference>
<organism evidence="1 2">
    <name type="scientific">Bacillus atrophaeus (strain 1942)</name>
    <dbReference type="NCBI Taxonomy" id="720555"/>
    <lineage>
        <taxon>Bacteria</taxon>
        <taxon>Bacillati</taxon>
        <taxon>Bacillota</taxon>
        <taxon>Bacilli</taxon>
        <taxon>Bacillales</taxon>
        <taxon>Bacillaceae</taxon>
        <taxon>Bacillus</taxon>
    </lineage>
</organism>
<dbReference type="Proteomes" id="UP000006867">
    <property type="component" value="Chromosome"/>
</dbReference>
<protein>
    <submittedName>
        <fullName evidence="1">Uncharacterized protein</fullName>
    </submittedName>
</protein>